<comment type="caution">
    <text evidence="1">The sequence shown here is derived from an EMBL/GenBank/DDBJ whole genome shotgun (WGS) entry which is preliminary data.</text>
</comment>
<proteinExistence type="predicted"/>
<evidence type="ECO:0000313" key="1">
    <source>
        <dbReference type="EMBL" id="CAG8573617.1"/>
    </source>
</evidence>
<gene>
    <name evidence="1" type="ORF">DHETER_LOCUS6171</name>
</gene>
<name>A0ACA9M6Y0_9GLOM</name>
<keyword evidence="2" id="KW-1185">Reference proteome</keyword>
<sequence>SDNGKKFVAQVIRELIGLWPLVKIINRHPRHPQSQDLVKHTDSILQQKLEK</sequence>
<dbReference type="Proteomes" id="UP000789702">
    <property type="component" value="Unassembled WGS sequence"/>
</dbReference>
<protein>
    <submittedName>
        <fullName evidence="1">7196_t:CDS:1</fullName>
    </submittedName>
</protein>
<reference evidence="1" key="1">
    <citation type="submission" date="2021-06" db="EMBL/GenBank/DDBJ databases">
        <authorList>
            <person name="Kallberg Y."/>
            <person name="Tangrot J."/>
            <person name="Rosling A."/>
        </authorList>
    </citation>
    <scope>NUCLEOTIDE SEQUENCE</scope>
    <source>
        <strain evidence="1">IL203A</strain>
    </source>
</reference>
<feature type="non-terminal residue" evidence="1">
    <location>
        <position position="1"/>
    </location>
</feature>
<dbReference type="EMBL" id="CAJVPU010007507">
    <property type="protein sequence ID" value="CAG8573617.1"/>
    <property type="molecule type" value="Genomic_DNA"/>
</dbReference>
<evidence type="ECO:0000313" key="2">
    <source>
        <dbReference type="Proteomes" id="UP000789702"/>
    </source>
</evidence>
<organism evidence="1 2">
    <name type="scientific">Dentiscutata heterogama</name>
    <dbReference type="NCBI Taxonomy" id="1316150"/>
    <lineage>
        <taxon>Eukaryota</taxon>
        <taxon>Fungi</taxon>
        <taxon>Fungi incertae sedis</taxon>
        <taxon>Mucoromycota</taxon>
        <taxon>Glomeromycotina</taxon>
        <taxon>Glomeromycetes</taxon>
        <taxon>Diversisporales</taxon>
        <taxon>Gigasporaceae</taxon>
        <taxon>Dentiscutata</taxon>
    </lineage>
</organism>
<accession>A0ACA9M6Y0</accession>